<keyword evidence="2" id="KW-1185">Reference proteome</keyword>
<evidence type="ECO:0000313" key="1">
    <source>
        <dbReference type="Ensembl" id="ENSLAFP00000001359.4"/>
    </source>
</evidence>
<dbReference type="InterPro" id="IPR023606">
    <property type="entry name" value="CoA-Trfase_III_dom_1_sf"/>
</dbReference>
<dbReference type="GeneTree" id="ENSGT00940000171874"/>
<evidence type="ECO:0000313" key="2">
    <source>
        <dbReference type="Proteomes" id="UP000007646"/>
    </source>
</evidence>
<accession>G3SNX5</accession>
<reference evidence="1 2" key="1">
    <citation type="submission" date="2009-06" db="EMBL/GenBank/DDBJ databases">
        <title>The Genome Sequence of Loxodonta africana (African elephant).</title>
        <authorList>
            <person name="Di Palma F."/>
            <person name="Heiman D."/>
            <person name="Young S."/>
            <person name="Johnson J."/>
            <person name="Lander E.S."/>
            <person name="Lindblad-Toh K."/>
        </authorList>
    </citation>
    <scope>NUCLEOTIDE SEQUENCE [LARGE SCALE GENOMIC DNA]</scope>
    <source>
        <strain evidence="1 2">Isolate ISIS603380</strain>
    </source>
</reference>
<dbReference type="STRING" id="9785.ENSLAFP00000001359"/>
<dbReference type="HOGENOM" id="CLU_3001593_0_0_1"/>
<dbReference type="Gene3D" id="3.40.50.10540">
    <property type="entry name" value="Crotonobetainyl-coa:carnitine coa-transferase, domain 1"/>
    <property type="match status" value="1"/>
</dbReference>
<reference evidence="1" key="2">
    <citation type="submission" date="2025-08" db="UniProtKB">
        <authorList>
            <consortium name="Ensembl"/>
        </authorList>
    </citation>
    <scope>IDENTIFICATION</scope>
    <source>
        <strain evidence="1">Isolate ISIS603380</strain>
    </source>
</reference>
<reference evidence="1" key="3">
    <citation type="submission" date="2025-09" db="UniProtKB">
        <authorList>
            <consortium name="Ensembl"/>
        </authorList>
    </citation>
    <scope>IDENTIFICATION</scope>
    <source>
        <strain evidence="1">Isolate ISIS603380</strain>
    </source>
</reference>
<organism evidence="1 2">
    <name type="scientific">Loxodonta africana</name>
    <name type="common">African elephant</name>
    <dbReference type="NCBI Taxonomy" id="9785"/>
    <lineage>
        <taxon>Eukaryota</taxon>
        <taxon>Metazoa</taxon>
        <taxon>Chordata</taxon>
        <taxon>Craniata</taxon>
        <taxon>Vertebrata</taxon>
        <taxon>Euteleostomi</taxon>
        <taxon>Mammalia</taxon>
        <taxon>Eutheria</taxon>
        <taxon>Afrotheria</taxon>
        <taxon>Proboscidea</taxon>
        <taxon>Elephantidae</taxon>
        <taxon>Loxodonta</taxon>
    </lineage>
</organism>
<dbReference type="eggNOG" id="KOG3957">
    <property type="taxonomic scope" value="Eukaryota"/>
</dbReference>
<dbReference type="Ensembl" id="ENSLAFT00000001629.4">
    <property type="protein sequence ID" value="ENSLAFP00000001359.4"/>
    <property type="gene ID" value="ENSLAFG00000001629.4"/>
</dbReference>
<dbReference type="SUPFAM" id="SSF89796">
    <property type="entry name" value="CoA-transferase family III (CaiB/BaiF)"/>
    <property type="match status" value="1"/>
</dbReference>
<proteinExistence type="predicted"/>
<dbReference type="OMA" id="GIITQHA"/>
<dbReference type="AlphaFoldDB" id="G3SNX5"/>
<name>G3SNX5_LOXAF</name>
<dbReference type="Proteomes" id="UP000007646">
    <property type="component" value="Unassembled WGS sequence"/>
</dbReference>
<protein>
    <submittedName>
        <fullName evidence="1">Uncharacterized protein</fullName>
    </submittedName>
</protein>
<dbReference type="InParanoid" id="G3SNX5"/>
<sequence>PAVRYSKFKVSATRPPPLLGQHTVHILKETLLYDDSTFRELLSTGVVTQHEAK</sequence>